<feature type="non-terminal residue" evidence="2">
    <location>
        <position position="1"/>
    </location>
</feature>
<dbReference type="Gene3D" id="2.30.30.40">
    <property type="entry name" value="SH3 Domains"/>
    <property type="match status" value="2"/>
</dbReference>
<evidence type="ECO:0000259" key="1">
    <source>
        <dbReference type="PROSITE" id="PS51781"/>
    </source>
</evidence>
<dbReference type="PANTHER" id="PTHR34408:SF1">
    <property type="entry name" value="GLYCOSYL HYDROLASE FAMILY 19 DOMAIN-CONTAINING PROTEIN HI_1415"/>
    <property type="match status" value="1"/>
</dbReference>
<dbReference type="EMBL" id="KF119677">
    <property type="protein sequence ID" value="AIA86945.1"/>
    <property type="molecule type" value="Genomic_DNA"/>
</dbReference>
<reference evidence="2" key="1">
    <citation type="journal article" date="2013" name="Environ. Microbiol.">
        <title>Seasonally variable intestinal metagenomes of the red palm weevil (Rhynchophorus ferrugineus).</title>
        <authorList>
            <person name="Jia S."/>
            <person name="Zhang X."/>
            <person name="Zhang G."/>
            <person name="Yin A."/>
            <person name="Zhang S."/>
            <person name="Li F."/>
            <person name="Wang L."/>
            <person name="Zhao D."/>
            <person name="Yun Q."/>
            <person name="Tala"/>
            <person name="Wang J."/>
            <person name="Sun G."/>
            <person name="Baabdullah M."/>
            <person name="Yu X."/>
            <person name="Hu S."/>
            <person name="Al-Mssallem I.S."/>
            <person name="Yu J."/>
        </authorList>
    </citation>
    <scope>NUCLEOTIDE SEQUENCE</scope>
</reference>
<dbReference type="SMART" id="SM00287">
    <property type="entry name" value="SH3b"/>
    <property type="match status" value="1"/>
</dbReference>
<dbReference type="PANTHER" id="PTHR34408">
    <property type="entry name" value="FAMILY PROTEIN, PUTATIVE-RELATED"/>
    <property type="match status" value="1"/>
</dbReference>
<dbReference type="AlphaFoldDB" id="A0A060C1Q9"/>
<dbReference type="PROSITE" id="PS51781">
    <property type="entry name" value="SH3B"/>
    <property type="match status" value="1"/>
</dbReference>
<accession>A0A060C1Q9</accession>
<sequence>GSNTYTGYMMSDYLEPNAVASGTINTDNVILHQSTDVTSTTLCTIPINTQVDILSVNNGWYEINYNDQTGYVEPAYITTETDSSCIGYGTVTADSLNLRESASLDSTALATIPEGVTFQITSNDTDGWYS</sequence>
<name>A0A060C1Q9_9THEO</name>
<feature type="domain" description="SH3b" evidence="1">
    <location>
        <begin position="86"/>
        <end position="130"/>
    </location>
</feature>
<feature type="non-terminal residue" evidence="2">
    <location>
        <position position="130"/>
    </location>
</feature>
<dbReference type="InterPro" id="IPR052354">
    <property type="entry name" value="Cell_Wall_Dynamics_Protein"/>
</dbReference>
<dbReference type="InterPro" id="IPR003646">
    <property type="entry name" value="SH3-like_bac-type"/>
</dbReference>
<proteinExistence type="predicted"/>
<evidence type="ECO:0000313" key="2">
    <source>
        <dbReference type="EMBL" id="AIA86945.1"/>
    </source>
</evidence>
<protein>
    <submittedName>
        <fullName evidence="2">CAZy families GH13|CBM34|CBM20 protein</fullName>
    </submittedName>
</protein>
<organism evidence="2">
    <name type="scientific">uncultured Thermoanaerobacter sp</name>
    <dbReference type="NCBI Taxonomy" id="242695"/>
    <lineage>
        <taxon>Bacteria</taxon>
        <taxon>Bacillati</taxon>
        <taxon>Bacillota</taxon>
        <taxon>Clostridia</taxon>
        <taxon>Thermoanaerobacterales</taxon>
        <taxon>Thermoanaerobacteraceae</taxon>
        <taxon>Thermoanaerobacter</taxon>
        <taxon>environmental samples</taxon>
    </lineage>
</organism>
<dbReference type="Pfam" id="PF08239">
    <property type="entry name" value="SH3_3"/>
    <property type="match status" value="2"/>
</dbReference>